<dbReference type="InterPro" id="IPR050821">
    <property type="entry name" value="Cytosolic_carboxypeptidase"/>
</dbReference>
<comment type="caution">
    <text evidence="3">Lacks conserved residue(s) required for the propagation of feature annotation.</text>
</comment>
<evidence type="ECO:0000256" key="2">
    <source>
        <dbReference type="ARBA" id="ARBA00005988"/>
    </source>
</evidence>
<proteinExistence type="inferred from homology"/>
<dbReference type="Gene3D" id="3.40.630.10">
    <property type="entry name" value="Zn peptidases"/>
    <property type="match status" value="1"/>
</dbReference>
<dbReference type="GO" id="GO:0008270">
    <property type="term" value="F:zinc ion binding"/>
    <property type="evidence" value="ECO:0007669"/>
    <property type="project" value="InterPro"/>
</dbReference>
<dbReference type="GO" id="GO:0004181">
    <property type="term" value="F:metallocarboxypeptidase activity"/>
    <property type="evidence" value="ECO:0007669"/>
    <property type="project" value="InterPro"/>
</dbReference>
<protein>
    <recommendedName>
        <fullName evidence="4">Peptidase M14 domain-containing protein</fullName>
    </recommendedName>
</protein>
<reference evidence="5 6" key="1">
    <citation type="submission" date="2015-03" db="EMBL/GenBank/DDBJ databases">
        <title>Draft genome of the nematode, Opisthorchis viverrini.</title>
        <authorList>
            <person name="Mitreva M."/>
        </authorList>
    </citation>
    <scope>NUCLEOTIDE SEQUENCE [LARGE SCALE GENOMIC DNA]</scope>
    <source>
        <strain evidence="5">Khon Kaen</strain>
    </source>
</reference>
<dbReference type="PANTHER" id="PTHR12756:SF45">
    <property type="entry name" value="CYTOSOLIC CARBOXYPEPTIDASE NNA1"/>
    <property type="match status" value="1"/>
</dbReference>
<dbReference type="AlphaFoldDB" id="A0A1S8WN91"/>
<sequence>VPDWEKIAVILTARVHPGETNSSWVILGLMRSLISNNSEAEFLRRSYVFRIVPMLNPDGVILGNYRCSVTGHDLNRNYRKPQKDVFPTVWHTRELLRQCKLKN</sequence>
<dbReference type="PANTHER" id="PTHR12756">
    <property type="entry name" value="CYTOSOLIC CARBOXYPEPTIDASE"/>
    <property type="match status" value="1"/>
</dbReference>
<gene>
    <name evidence="5" type="ORF">X801_08233</name>
</gene>
<dbReference type="PROSITE" id="PS52035">
    <property type="entry name" value="PEPTIDASE_M14"/>
    <property type="match status" value="1"/>
</dbReference>
<evidence type="ECO:0000256" key="1">
    <source>
        <dbReference type="ARBA" id="ARBA00001947"/>
    </source>
</evidence>
<organism evidence="5 6">
    <name type="scientific">Opisthorchis viverrini</name>
    <name type="common">Southeast Asian liver fluke</name>
    <dbReference type="NCBI Taxonomy" id="6198"/>
    <lineage>
        <taxon>Eukaryota</taxon>
        <taxon>Metazoa</taxon>
        <taxon>Spiralia</taxon>
        <taxon>Lophotrochozoa</taxon>
        <taxon>Platyhelminthes</taxon>
        <taxon>Trematoda</taxon>
        <taxon>Digenea</taxon>
        <taxon>Opisthorchiida</taxon>
        <taxon>Opisthorchiata</taxon>
        <taxon>Opisthorchiidae</taxon>
        <taxon>Opisthorchis</taxon>
    </lineage>
</organism>
<evidence type="ECO:0000313" key="6">
    <source>
        <dbReference type="Proteomes" id="UP000243686"/>
    </source>
</evidence>
<dbReference type="SUPFAM" id="SSF53187">
    <property type="entry name" value="Zn-dependent exopeptidases"/>
    <property type="match status" value="1"/>
</dbReference>
<dbReference type="GO" id="GO:0006508">
    <property type="term" value="P:proteolysis"/>
    <property type="evidence" value="ECO:0007669"/>
    <property type="project" value="InterPro"/>
</dbReference>
<keyword evidence="6" id="KW-1185">Reference proteome</keyword>
<feature type="non-terminal residue" evidence="5">
    <location>
        <position position="1"/>
    </location>
</feature>
<dbReference type="EMBL" id="KV899659">
    <property type="protein sequence ID" value="OON15958.1"/>
    <property type="molecule type" value="Genomic_DNA"/>
</dbReference>
<accession>A0A1S8WN91</accession>
<dbReference type="Pfam" id="PF00246">
    <property type="entry name" value="Peptidase_M14"/>
    <property type="match status" value="1"/>
</dbReference>
<dbReference type="Proteomes" id="UP000243686">
    <property type="component" value="Unassembled WGS sequence"/>
</dbReference>
<dbReference type="InterPro" id="IPR000834">
    <property type="entry name" value="Peptidase_M14"/>
</dbReference>
<comment type="similarity">
    <text evidence="2 3">Belongs to the peptidase M14 family.</text>
</comment>
<name>A0A1S8WN91_OPIVI</name>
<evidence type="ECO:0000259" key="4">
    <source>
        <dbReference type="PROSITE" id="PS52035"/>
    </source>
</evidence>
<feature type="non-terminal residue" evidence="5">
    <location>
        <position position="103"/>
    </location>
</feature>
<evidence type="ECO:0000256" key="3">
    <source>
        <dbReference type="PROSITE-ProRule" id="PRU01379"/>
    </source>
</evidence>
<feature type="domain" description="Peptidase M14" evidence="4">
    <location>
        <begin position="1"/>
        <end position="103"/>
    </location>
</feature>
<evidence type="ECO:0000313" key="5">
    <source>
        <dbReference type="EMBL" id="OON15958.1"/>
    </source>
</evidence>
<comment type="cofactor">
    <cofactor evidence="1">
        <name>Zn(2+)</name>
        <dbReference type="ChEBI" id="CHEBI:29105"/>
    </cofactor>
</comment>